<dbReference type="Proteomes" id="UP000620124">
    <property type="component" value="Unassembled WGS sequence"/>
</dbReference>
<keyword evidence="2" id="KW-1185">Reference proteome</keyword>
<dbReference type="OrthoDB" id="3041941at2759"/>
<dbReference type="AlphaFoldDB" id="A0A8H6XMP3"/>
<gene>
    <name evidence="1" type="ORF">MVEN_01775000</name>
</gene>
<dbReference type="EMBL" id="JACAZI010000016">
    <property type="protein sequence ID" value="KAF7343424.1"/>
    <property type="molecule type" value="Genomic_DNA"/>
</dbReference>
<evidence type="ECO:0000313" key="2">
    <source>
        <dbReference type="Proteomes" id="UP000620124"/>
    </source>
</evidence>
<proteinExistence type="predicted"/>
<accession>A0A8H6XMP3</accession>
<evidence type="ECO:0000313" key="1">
    <source>
        <dbReference type="EMBL" id="KAF7343424.1"/>
    </source>
</evidence>
<dbReference type="SUPFAM" id="SSF52047">
    <property type="entry name" value="RNI-like"/>
    <property type="match status" value="1"/>
</dbReference>
<comment type="caution">
    <text evidence="1">The sequence shown here is derived from an EMBL/GenBank/DDBJ whole genome shotgun (WGS) entry which is preliminary data.</text>
</comment>
<protein>
    <submittedName>
        <fullName evidence="1">F-box domain-containing protein</fullName>
    </submittedName>
</protein>
<reference evidence="1" key="1">
    <citation type="submission" date="2020-05" db="EMBL/GenBank/DDBJ databases">
        <title>Mycena genomes resolve the evolution of fungal bioluminescence.</title>
        <authorList>
            <person name="Tsai I.J."/>
        </authorList>
    </citation>
    <scope>NUCLEOTIDE SEQUENCE</scope>
    <source>
        <strain evidence="1">CCC161011</strain>
    </source>
</reference>
<organism evidence="1 2">
    <name type="scientific">Mycena venus</name>
    <dbReference type="NCBI Taxonomy" id="2733690"/>
    <lineage>
        <taxon>Eukaryota</taxon>
        <taxon>Fungi</taxon>
        <taxon>Dikarya</taxon>
        <taxon>Basidiomycota</taxon>
        <taxon>Agaricomycotina</taxon>
        <taxon>Agaricomycetes</taxon>
        <taxon>Agaricomycetidae</taxon>
        <taxon>Agaricales</taxon>
        <taxon>Marasmiineae</taxon>
        <taxon>Mycenaceae</taxon>
        <taxon>Mycena</taxon>
    </lineage>
</organism>
<sequence length="458" mass="50359">MSAWNPALSISALPNELLVSIAAAGQEGRVPDLRPVFKSEWTLSHVSRHFRDVITGAPALWTLVEANLNANGSVEILRLYLERSGGCDISATLKHGWTAKGTERNLIAERLRQLVSQINRVWRLSIVLDSSHSVEVLLPFRDVAAPKLQYLEIIRDHIDYSRWDSVELFSAGAPELTFLKMDGFKPELPVPPWTASLTHLEFWGGQDGGDAGEDATVILSAITAKCLSLVHLYLDINWMDPSGCRFHIPPLKTLHISISDSEDEDYLLGIVDLFDTPALTKFIINNAFCEQIFEVFSAASFPHASFPALTSFSFVNGGPCPCQSGVPFSDSIPLPPLSLFPALSSITLINQCLTVTLVRDILAQPWPLKSVTLCPQDRTLDDVAAAVRDGIQSQLQCGHTPPTFRLSPPLFSFIGALEADGVDIEVFDPARIVSSFDWRSASIVWSSRTDAMFIESCT</sequence>
<name>A0A8H6XMP3_9AGAR</name>